<feature type="non-terminal residue" evidence="1">
    <location>
        <position position="1"/>
    </location>
</feature>
<feature type="non-terminal residue" evidence="1">
    <location>
        <position position="260"/>
    </location>
</feature>
<dbReference type="EMBL" id="BARS01033679">
    <property type="protein sequence ID" value="GAG27612.1"/>
    <property type="molecule type" value="Genomic_DNA"/>
</dbReference>
<dbReference type="AlphaFoldDB" id="X0WWN8"/>
<proteinExistence type="predicted"/>
<name>X0WWN8_9ZZZZ</name>
<gene>
    <name evidence="1" type="ORF">S01H1_52125</name>
</gene>
<sequence>TLLLDTERAAAITFVRDGEHRLFQGLSSFEMRWWQDDHRIAAACLRKPAFGNFRCLVDVGGPGGLRWAAAVEVFHGNGSYVFSQMDLVEKAAWAPVAGLLLARLADAVPSWRPVDARALAGEDAFARVGAHGPELPRDFGAGQLAGAQVVLLTGDTLWQLSPAQLRALRKWLEHGGCLYVHHLRPEQEKPLAVLCSHELELIESPQERLVFNRPGYGLARGLSSADLYLRGRGARHAGDMPGKLYAATTVATARGHVTGV</sequence>
<accession>X0WWN8</accession>
<protein>
    <submittedName>
        <fullName evidence="1">Uncharacterized protein</fullName>
    </submittedName>
</protein>
<reference evidence="1" key="1">
    <citation type="journal article" date="2014" name="Front. Microbiol.">
        <title>High frequency of phylogenetically diverse reductive dehalogenase-homologous genes in deep subseafloor sedimentary metagenomes.</title>
        <authorList>
            <person name="Kawai M."/>
            <person name="Futagami T."/>
            <person name="Toyoda A."/>
            <person name="Takaki Y."/>
            <person name="Nishi S."/>
            <person name="Hori S."/>
            <person name="Arai W."/>
            <person name="Tsubouchi T."/>
            <person name="Morono Y."/>
            <person name="Uchiyama I."/>
            <person name="Ito T."/>
            <person name="Fujiyama A."/>
            <person name="Inagaki F."/>
            <person name="Takami H."/>
        </authorList>
    </citation>
    <scope>NUCLEOTIDE SEQUENCE</scope>
    <source>
        <strain evidence="1">Expedition CK06-06</strain>
    </source>
</reference>
<organism evidence="1">
    <name type="scientific">marine sediment metagenome</name>
    <dbReference type="NCBI Taxonomy" id="412755"/>
    <lineage>
        <taxon>unclassified sequences</taxon>
        <taxon>metagenomes</taxon>
        <taxon>ecological metagenomes</taxon>
    </lineage>
</organism>
<comment type="caution">
    <text evidence="1">The sequence shown here is derived from an EMBL/GenBank/DDBJ whole genome shotgun (WGS) entry which is preliminary data.</text>
</comment>
<evidence type="ECO:0000313" key="1">
    <source>
        <dbReference type="EMBL" id="GAG27612.1"/>
    </source>
</evidence>